<dbReference type="PANTHER" id="PTHR10900">
    <property type="entry name" value="PERIOSTIN-RELATED"/>
    <property type="match status" value="1"/>
</dbReference>
<protein>
    <recommendedName>
        <fullName evidence="2">FAS1 domain-containing protein</fullName>
    </recommendedName>
</protein>
<dbReference type="InterPro" id="IPR050904">
    <property type="entry name" value="Adhesion/Biosynth-related"/>
</dbReference>
<keyword evidence="1" id="KW-0732">Signal</keyword>
<evidence type="ECO:0000313" key="4">
    <source>
        <dbReference type="Proteomes" id="UP001150569"/>
    </source>
</evidence>
<accession>A0A9W8DP42</accession>
<organism evidence="3 4">
    <name type="scientific">Tieghemiomyces parasiticus</name>
    <dbReference type="NCBI Taxonomy" id="78921"/>
    <lineage>
        <taxon>Eukaryota</taxon>
        <taxon>Fungi</taxon>
        <taxon>Fungi incertae sedis</taxon>
        <taxon>Zoopagomycota</taxon>
        <taxon>Kickxellomycotina</taxon>
        <taxon>Dimargaritomycetes</taxon>
        <taxon>Dimargaritales</taxon>
        <taxon>Dimargaritaceae</taxon>
        <taxon>Tieghemiomyces</taxon>
    </lineage>
</organism>
<dbReference type="Proteomes" id="UP001150569">
    <property type="component" value="Unassembled WGS sequence"/>
</dbReference>
<dbReference type="Gene3D" id="2.30.180.10">
    <property type="entry name" value="FAS1 domain"/>
    <property type="match status" value="2"/>
</dbReference>
<dbReference type="PROSITE" id="PS50213">
    <property type="entry name" value="FAS1"/>
    <property type="match status" value="2"/>
</dbReference>
<proteinExistence type="predicted"/>
<evidence type="ECO:0000256" key="1">
    <source>
        <dbReference type="SAM" id="SignalP"/>
    </source>
</evidence>
<dbReference type="InterPro" id="IPR000782">
    <property type="entry name" value="FAS1_domain"/>
</dbReference>
<dbReference type="GO" id="GO:0005615">
    <property type="term" value="C:extracellular space"/>
    <property type="evidence" value="ECO:0007669"/>
    <property type="project" value="TreeGrafter"/>
</dbReference>
<name>A0A9W8DP42_9FUNG</name>
<dbReference type="OrthoDB" id="286301at2759"/>
<dbReference type="AlphaFoldDB" id="A0A9W8DP42"/>
<dbReference type="SMART" id="SM00554">
    <property type="entry name" value="FAS1"/>
    <property type="match status" value="2"/>
</dbReference>
<feature type="chain" id="PRO_5040815922" description="FAS1 domain-containing protein" evidence="1">
    <location>
        <begin position="24"/>
        <end position="344"/>
    </location>
</feature>
<dbReference type="PANTHER" id="PTHR10900:SF77">
    <property type="entry name" value="FI19380P1"/>
    <property type="match status" value="1"/>
</dbReference>
<evidence type="ECO:0000259" key="2">
    <source>
        <dbReference type="PROSITE" id="PS50213"/>
    </source>
</evidence>
<evidence type="ECO:0000313" key="3">
    <source>
        <dbReference type="EMBL" id="KAJ1911562.1"/>
    </source>
</evidence>
<keyword evidence="4" id="KW-1185">Reference proteome</keyword>
<dbReference type="SUPFAM" id="SSF82153">
    <property type="entry name" value="FAS1 domain"/>
    <property type="match status" value="2"/>
</dbReference>
<feature type="signal peptide" evidence="1">
    <location>
        <begin position="1"/>
        <end position="23"/>
    </location>
</feature>
<gene>
    <name evidence="3" type="ORF">IWQ60_010080</name>
</gene>
<comment type="caution">
    <text evidence="3">The sequence shown here is derived from an EMBL/GenBank/DDBJ whole genome shotgun (WGS) entry which is preliminary data.</text>
</comment>
<dbReference type="EMBL" id="JANBPT010000918">
    <property type="protein sequence ID" value="KAJ1911562.1"/>
    <property type="molecule type" value="Genomic_DNA"/>
</dbReference>
<dbReference type="Pfam" id="PF02469">
    <property type="entry name" value="Fasciclin"/>
    <property type="match status" value="2"/>
</dbReference>
<sequence length="344" mass="35692">MRAHFAAGLATLALAALVSDVRAQSDTSDPNKTIAENLLALPGTSALAGLLKTEAFLPLVKQLNGTDLYTVFAPSNSALASVDTTDPNVLTALVSYHVLGAQVKSTDLKAYQVNQTLLTDDKYTTLPSGEGQALVITSSNGNVNVTSGKPDDPAKVTQADLTASNGVVHVIDQVLNFPGPLSKVAPAIADISTFTQLVKGVSGLVGALEESRGVTIFAPNNAALSGVDTSSLNATTLADILKFHVINGTVIYSPQIQDTAQVQTVQGGSIVANRSADNKVYIQNFEVVRPDILLENGVLHIINGVMMPNTAVKGSASATSDAARHSVVSAAFLLAAVPYLYLTL</sequence>
<feature type="domain" description="FAS1" evidence="2">
    <location>
        <begin position="178"/>
        <end position="306"/>
    </location>
</feature>
<dbReference type="InterPro" id="IPR036378">
    <property type="entry name" value="FAS1_dom_sf"/>
</dbReference>
<reference evidence="3" key="1">
    <citation type="submission" date="2022-07" db="EMBL/GenBank/DDBJ databases">
        <title>Phylogenomic reconstructions and comparative analyses of Kickxellomycotina fungi.</title>
        <authorList>
            <person name="Reynolds N.K."/>
            <person name="Stajich J.E."/>
            <person name="Barry K."/>
            <person name="Grigoriev I.V."/>
            <person name="Crous P."/>
            <person name="Smith M.E."/>
        </authorList>
    </citation>
    <scope>NUCLEOTIDE SEQUENCE</scope>
    <source>
        <strain evidence="3">RSA 861</strain>
    </source>
</reference>
<feature type="domain" description="FAS1" evidence="2">
    <location>
        <begin position="31"/>
        <end position="175"/>
    </location>
</feature>